<dbReference type="RefSeq" id="WP_176943268.1">
    <property type="nucleotide sequence ID" value="NZ_JABZEC010000009.1"/>
</dbReference>
<dbReference type="PIRSF" id="PIRSF004789">
    <property type="entry name" value="DR1281"/>
    <property type="match status" value="1"/>
</dbReference>
<sequence>MRILFVGDVMGEIGMQAITQYLPLLKTKYHPQVTIVNGENADQGRGIKEKQFKALLHAGADLVTLGNHAWDKFEVQELLQENDNLLRPANYPGSQTPGSGLVIKQVNAEQLAVLNLQGRALMQAIDDPFTAADRLLKKVPAQAKVFVDFHAETTSEKGALAHYLDGRISALVGTHTHVQTNDAHTLPRGTAFLTDVGMTGSYDGILGVKAQSSVQRFLTQRPTRYEIDDQGRPQINFCTIDLEHKNKIQVGQVNPDRPLLE</sequence>
<feature type="binding site" evidence="2">
    <location>
        <position position="8"/>
    </location>
    <ligand>
        <name>Fe cation</name>
        <dbReference type="ChEBI" id="CHEBI:24875"/>
        <label>1</label>
    </ligand>
</feature>
<accession>A0A850R8P7</accession>
<dbReference type="PANTHER" id="PTHR36303">
    <property type="entry name" value="2',3'-CYCLIC-NUCLEOTIDE 2'-PHOSPHODIESTERASE"/>
    <property type="match status" value="1"/>
</dbReference>
<dbReference type="Gene3D" id="3.60.21.10">
    <property type="match status" value="1"/>
</dbReference>
<dbReference type="EMBL" id="JABZEC010000009">
    <property type="protein sequence ID" value="NVY97102.1"/>
    <property type="molecule type" value="Genomic_DNA"/>
</dbReference>
<dbReference type="Proteomes" id="UP000563523">
    <property type="component" value="Unassembled WGS sequence"/>
</dbReference>
<dbReference type="PANTHER" id="PTHR36303:SF1">
    <property type="entry name" value="2',3'-CYCLIC-NUCLEOTIDE 2'-PHOSPHODIESTERASE"/>
    <property type="match status" value="1"/>
</dbReference>
<dbReference type="NCBIfam" id="TIGR00282">
    <property type="entry name" value="TIGR00282 family metallophosphoesterase"/>
    <property type="match status" value="1"/>
</dbReference>
<feature type="binding site" evidence="2">
    <location>
        <position position="40"/>
    </location>
    <ligand>
        <name>Fe cation</name>
        <dbReference type="ChEBI" id="CHEBI:24875"/>
        <label>1</label>
    </ligand>
</feature>
<keyword evidence="4" id="KW-1185">Reference proteome</keyword>
<name>A0A850R8P7_9LACO</name>
<feature type="active site" description="Proton donor" evidence="1">
    <location>
        <position position="68"/>
    </location>
</feature>
<evidence type="ECO:0000256" key="2">
    <source>
        <dbReference type="PIRSR" id="PIRSR004789-51"/>
    </source>
</evidence>
<dbReference type="InterPro" id="IPR029052">
    <property type="entry name" value="Metallo-depent_PP-like"/>
</dbReference>
<dbReference type="InterPro" id="IPR005235">
    <property type="entry name" value="YmdB-like"/>
</dbReference>
<dbReference type="GO" id="GO:0004113">
    <property type="term" value="F:2',3'-cyclic-nucleotide 3'-phosphodiesterase activity"/>
    <property type="evidence" value="ECO:0007669"/>
    <property type="project" value="TreeGrafter"/>
</dbReference>
<proteinExistence type="predicted"/>
<evidence type="ECO:0000313" key="3">
    <source>
        <dbReference type="EMBL" id="NVY97102.1"/>
    </source>
</evidence>
<dbReference type="AlphaFoldDB" id="A0A850R8P7"/>
<dbReference type="SUPFAM" id="SSF56300">
    <property type="entry name" value="Metallo-dependent phosphatases"/>
    <property type="match status" value="1"/>
</dbReference>
<feature type="binding site" evidence="2">
    <location>
        <position position="67"/>
    </location>
    <ligand>
        <name>Fe cation</name>
        <dbReference type="ChEBI" id="CHEBI:24875"/>
        <label>2</label>
    </ligand>
</feature>
<keyword evidence="2" id="KW-0479">Metal-binding</keyword>
<feature type="binding site" evidence="2">
    <location>
        <position position="150"/>
    </location>
    <ligand>
        <name>Fe cation</name>
        <dbReference type="ChEBI" id="CHEBI:24875"/>
        <label>2</label>
    </ligand>
</feature>
<organism evidence="3 4">
    <name type="scientific">Bombilactobacillus apium</name>
    <dbReference type="NCBI Taxonomy" id="2675299"/>
    <lineage>
        <taxon>Bacteria</taxon>
        <taxon>Bacillati</taxon>
        <taxon>Bacillota</taxon>
        <taxon>Bacilli</taxon>
        <taxon>Lactobacillales</taxon>
        <taxon>Lactobacillaceae</taxon>
        <taxon>Bombilactobacillus</taxon>
    </lineage>
</organism>
<dbReference type="Pfam" id="PF13277">
    <property type="entry name" value="YmdB"/>
    <property type="match status" value="1"/>
</dbReference>
<dbReference type="GO" id="GO:0046872">
    <property type="term" value="F:metal ion binding"/>
    <property type="evidence" value="ECO:0007669"/>
    <property type="project" value="UniProtKB-KW"/>
</dbReference>
<reference evidence="3 4" key="1">
    <citation type="submission" date="2020-06" db="EMBL/GenBank/DDBJ databases">
        <authorList>
            <person name="Kang J."/>
        </authorList>
    </citation>
    <scope>NUCLEOTIDE SEQUENCE [LARGE SCALE GENOMIC DNA]</scope>
    <source>
        <strain evidence="3 4">DCY120</strain>
    </source>
</reference>
<gene>
    <name evidence="3" type="ORF">HU830_08210</name>
</gene>
<evidence type="ECO:0000256" key="1">
    <source>
        <dbReference type="PIRSR" id="PIRSR004789-50"/>
    </source>
</evidence>
<comment type="caution">
    <text evidence="3">The sequence shown here is derived from an EMBL/GenBank/DDBJ whole genome shotgun (WGS) entry which is preliminary data.</text>
</comment>
<feature type="binding site" evidence="2">
    <location>
        <position position="39"/>
    </location>
    <ligand>
        <name>Fe cation</name>
        <dbReference type="ChEBI" id="CHEBI:24875"/>
        <label>1</label>
    </ligand>
</feature>
<protein>
    <submittedName>
        <fullName evidence="3">TIGR00282 family metallophosphoesterase</fullName>
    </submittedName>
</protein>
<feature type="binding site" evidence="2">
    <location>
        <position position="175"/>
    </location>
    <ligand>
        <name>Fe cation</name>
        <dbReference type="ChEBI" id="CHEBI:24875"/>
        <label>2</label>
    </ligand>
</feature>
<evidence type="ECO:0000313" key="4">
    <source>
        <dbReference type="Proteomes" id="UP000563523"/>
    </source>
</evidence>
<feature type="binding site" evidence="2">
    <location>
        <position position="39"/>
    </location>
    <ligand>
        <name>Fe cation</name>
        <dbReference type="ChEBI" id="CHEBI:24875"/>
        <label>2</label>
    </ligand>
</feature>
<feature type="binding site" evidence="2">
    <location>
        <position position="177"/>
    </location>
    <ligand>
        <name>Fe cation</name>
        <dbReference type="ChEBI" id="CHEBI:24875"/>
        <label>1</label>
    </ligand>
</feature>